<comment type="similarity">
    <text evidence="2 6">Belongs to the zinc-containing alcohol dehydrogenase family.</text>
</comment>
<gene>
    <name evidence="9" type="ORF">H0485_05735</name>
</gene>
<evidence type="ECO:0000256" key="5">
    <source>
        <dbReference type="ARBA" id="ARBA00023002"/>
    </source>
</evidence>
<evidence type="ECO:0000259" key="8">
    <source>
        <dbReference type="Pfam" id="PF08240"/>
    </source>
</evidence>
<dbReference type="Proteomes" id="UP001198571">
    <property type="component" value="Unassembled WGS sequence"/>
</dbReference>
<name>A0ABS8CJD5_9RHOB</name>
<feature type="domain" description="Alcohol dehydrogenase-like C-terminal" evidence="7">
    <location>
        <begin position="170"/>
        <end position="287"/>
    </location>
</feature>
<dbReference type="InterPro" id="IPR013154">
    <property type="entry name" value="ADH-like_N"/>
</dbReference>
<comment type="caution">
    <text evidence="9">The sequence shown here is derived from an EMBL/GenBank/DDBJ whole genome shotgun (WGS) entry which is preliminary data.</text>
</comment>
<comment type="cofactor">
    <cofactor evidence="1 6">
        <name>Zn(2+)</name>
        <dbReference type="ChEBI" id="CHEBI:29105"/>
    </cofactor>
</comment>
<dbReference type="InterPro" id="IPR011032">
    <property type="entry name" value="GroES-like_sf"/>
</dbReference>
<evidence type="ECO:0000259" key="7">
    <source>
        <dbReference type="Pfam" id="PF00107"/>
    </source>
</evidence>
<dbReference type="InterPro" id="IPR036291">
    <property type="entry name" value="NAD(P)-bd_dom_sf"/>
</dbReference>
<dbReference type="PANTHER" id="PTHR43161:SF23">
    <property type="entry name" value="(R,R)-BUTANEDIOL DEHYDROGENASE-RELATED"/>
    <property type="match status" value="1"/>
</dbReference>
<dbReference type="RefSeq" id="WP_226934409.1">
    <property type="nucleotide sequence ID" value="NZ_JACDXX010000004.1"/>
</dbReference>
<dbReference type="SUPFAM" id="SSF50129">
    <property type="entry name" value="GroES-like"/>
    <property type="match status" value="1"/>
</dbReference>
<sequence>MRAVRLWGVRDLRVEDIPLPAPPGKGEVTLRVTAAGICGSDLHNFATGAWISRSPSVAGHEFAGVVTGIGPEVGNVTPGDTVAVDSRVICGSCQNCREGLGQICEKLGFLGEVIDGGFAEYVTLPARNVVKAPARIPARHLAMAEPLAVALHAVTRLNAPQGAPVLVTGAGAIGALSALVLASRGHPVQVADRNQIRATRAASAADGQVVSLDALAHPAPRYALDATGSPEVIAQLLQSLRGGGAIALVGIGSRDLSFNPTLLVEREIALIGCHAFGDELAEAVALLPALEARLDQVIDAQIPLEAVPAAYDLHLNGALSGAKTIILPEAEP</sequence>
<dbReference type="SUPFAM" id="SSF51735">
    <property type="entry name" value="NAD(P)-binding Rossmann-fold domains"/>
    <property type="match status" value="1"/>
</dbReference>
<feature type="domain" description="Alcohol dehydrogenase-like N-terminal" evidence="8">
    <location>
        <begin position="24"/>
        <end position="133"/>
    </location>
</feature>
<evidence type="ECO:0000256" key="6">
    <source>
        <dbReference type="RuleBase" id="RU361277"/>
    </source>
</evidence>
<keyword evidence="5" id="KW-0560">Oxidoreductase</keyword>
<dbReference type="PROSITE" id="PS00059">
    <property type="entry name" value="ADH_ZINC"/>
    <property type="match status" value="1"/>
</dbReference>
<dbReference type="Pfam" id="PF08240">
    <property type="entry name" value="ADH_N"/>
    <property type="match status" value="1"/>
</dbReference>
<evidence type="ECO:0000256" key="4">
    <source>
        <dbReference type="ARBA" id="ARBA00022833"/>
    </source>
</evidence>
<proteinExistence type="inferred from homology"/>
<protein>
    <submittedName>
        <fullName evidence="9">Alcohol dehydrogenase catalytic domain-containing protein</fullName>
    </submittedName>
</protein>
<dbReference type="Pfam" id="PF00107">
    <property type="entry name" value="ADH_zinc_N"/>
    <property type="match status" value="1"/>
</dbReference>
<dbReference type="InterPro" id="IPR002328">
    <property type="entry name" value="ADH_Zn_CS"/>
</dbReference>
<dbReference type="EMBL" id="JACDXX010000004">
    <property type="protein sequence ID" value="MCB5409503.1"/>
    <property type="molecule type" value="Genomic_DNA"/>
</dbReference>
<reference evidence="9 10" key="1">
    <citation type="submission" date="2020-07" db="EMBL/GenBank/DDBJ databases">
        <title>Pseudogemmobacter sp. nov., isolated from poultry manure in Taiwan.</title>
        <authorList>
            <person name="Lin S.-Y."/>
            <person name="Tang Y.-S."/>
            <person name="Young C.-C."/>
        </authorList>
    </citation>
    <scope>NUCLEOTIDE SEQUENCE [LARGE SCALE GENOMIC DNA]</scope>
    <source>
        <strain evidence="9 10">CC-YST710</strain>
    </source>
</reference>
<dbReference type="Gene3D" id="3.40.50.720">
    <property type="entry name" value="NAD(P)-binding Rossmann-like Domain"/>
    <property type="match status" value="1"/>
</dbReference>
<accession>A0ABS8CJD5</accession>
<keyword evidence="4 6" id="KW-0862">Zinc</keyword>
<dbReference type="InterPro" id="IPR013149">
    <property type="entry name" value="ADH-like_C"/>
</dbReference>
<evidence type="ECO:0000256" key="1">
    <source>
        <dbReference type="ARBA" id="ARBA00001947"/>
    </source>
</evidence>
<organism evidence="9 10">
    <name type="scientific">Pseudogemmobacter faecipullorum</name>
    <dbReference type="NCBI Taxonomy" id="2755041"/>
    <lineage>
        <taxon>Bacteria</taxon>
        <taxon>Pseudomonadati</taxon>
        <taxon>Pseudomonadota</taxon>
        <taxon>Alphaproteobacteria</taxon>
        <taxon>Rhodobacterales</taxon>
        <taxon>Paracoccaceae</taxon>
        <taxon>Pseudogemmobacter</taxon>
    </lineage>
</organism>
<evidence type="ECO:0000256" key="3">
    <source>
        <dbReference type="ARBA" id="ARBA00022723"/>
    </source>
</evidence>
<keyword evidence="3 6" id="KW-0479">Metal-binding</keyword>
<keyword evidence="10" id="KW-1185">Reference proteome</keyword>
<evidence type="ECO:0000313" key="10">
    <source>
        <dbReference type="Proteomes" id="UP001198571"/>
    </source>
</evidence>
<evidence type="ECO:0000313" key="9">
    <source>
        <dbReference type="EMBL" id="MCB5409503.1"/>
    </source>
</evidence>
<evidence type="ECO:0000256" key="2">
    <source>
        <dbReference type="ARBA" id="ARBA00008072"/>
    </source>
</evidence>
<dbReference type="Gene3D" id="3.90.180.10">
    <property type="entry name" value="Medium-chain alcohol dehydrogenases, catalytic domain"/>
    <property type="match status" value="1"/>
</dbReference>
<dbReference type="PANTHER" id="PTHR43161">
    <property type="entry name" value="SORBITOL DEHYDROGENASE"/>
    <property type="match status" value="1"/>
</dbReference>